<evidence type="ECO:0000256" key="2">
    <source>
        <dbReference type="SAM" id="Phobius"/>
    </source>
</evidence>
<evidence type="ECO:0008006" key="5">
    <source>
        <dbReference type="Google" id="ProtNLM"/>
    </source>
</evidence>
<evidence type="ECO:0000313" key="3">
    <source>
        <dbReference type="EMBL" id="KRV48909.1"/>
    </source>
</evidence>
<dbReference type="STRING" id="76728.AQ490_22510"/>
<dbReference type="AlphaFoldDB" id="A0A0T6LS40"/>
<comment type="caution">
    <text evidence="3">The sequence shown here is derived from an EMBL/GenBank/DDBJ whole genome shotgun (WGS) entry which is preliminary data.</text>
</comment>
<reference evidence="3 4" key="1">
    <citation type="submission" date="2015-10" db="EMBL/GenBank/DDBJ databases">
        <title>Draft genome sequence of pyrrolomycin-producing Streptomyces vitaminophilus.</title>
        <authorList>
            <person name="Graham D.E."/>
            <person name="Mahan K.M."/>
            <person name="Klingeman D.M."/>
            <person name="Hettich R.L."/>
            <person name="Parry R.J."/>
        </authorList>
    </citation>
    <scope>NUCLEOTIDE SEQUENCE [LARGE SCALE GENOMIC DNA]</scope>
    <source>
        <strain evidence="3 4">ATCC 31673</strain>
    </source>
</reference>
<dbReference type="Proteomes" id="UP000050867">
    <property type="component" value="Unassembled WGS sequence"/>
</dbReference>
<feature type="transmembrane region" description="Helical" evidence="2">
    <location>
        <begin position="6"/>
        <end position="26"/>
    </location>
</feature>
<keyword evidence="2" id="KW-0472">Membrane</keyword>
<gene>
    <name evidence="3" type="ORF">AQ490_22510</name>
</gene>
<dbReference type="OrthoDB" id="3824278at2"/>
<protein>
    <recommendedName>
        <fullName evidence="5">Lipoprotein CseA</fullName>
    </recommendedName>
</protein>
<name>A0A0T6LS40_WENVI</name>
<organism evidence="3 4">
    <name type="scientific">Wenjunlia vitaminophila</name>
    <name type="common">Streptomyces vitaminophilus</name>
    <dbReference type="NCBI Taxonomy" id="76728"/>
    <lineage>
        <taxon>Bacteria</taxon>
        <taxon>Bacillati</taxon>
        <taxon>Actinomycetota</taxon>
        <taxon>Actinomycetes</taxon>
        <taxon>Kitasatosporales</taxon>
        <taxon>Streptomycetaceae</taxon>
        <taxon>Wenjunlia</taxon>
    </lineage>
</organism>
<dbReference type="eggNOG" id="ENOG502ZWYH">
    <property type="taxonomic scope" value="Bacteria"/>
</dbReference>
<proteinExistence type="predicted"/>
<sequence>MTGWLWFRLSVLGVILAGTLGMVTWVGSPEGNPVRIEGAAPKVSRVRAAGEAAEPSPPEAPPSAAVEAAPPEEAPSPVPGVPAEKAVALLRADRMNTGGREILACDGRSGGYPVDVHLAALTDSSPTDLVINVTTCGDGIGIASYVYRSVRGDYVNVFRAEDTSVWAKAAGNGLQVIRQDYAEDDPVYGPSGETVTMYRWDGSAFVLTSLEKRNHGK</sequence>
<keyword evidence="2" id="KW-0812">Transmembrane</keyword>
<keyword evidence="4" id="KW-1185">Reference proteome</keyword>
<keyword evidence="2" id="KW-1133">Transmembrane helix</keyword>
<dbReference type="EMBL" id="LLZU01000017">
    <property type="protein sequence ID" value="KRV48909.1"/>
    <property type="molecule type" value="Genomic_DNA"/>
</dbReference>
<evidence type="ECO:0000313" key="4">
    <source>
        <dbReference type="Proteomes" id="UP000050867"/>
    </source>
</evidence>
<feature type="compositionally biased region" description="Low complexity" evidence="1">
    <location>
        <begin position="62"/>
        <end position="71"/>
    </location>
</feature>
<dbReference type="RefSeq" id="WP_018385769.1">
    <property type="nucleotide sequence ID" value="NZ_LLZU01000017.1"/>
</dbReference>
<feature type="region of interest" description="Disordered" evidence="1">
    <location>
        <begin position="45"/>
        <end position="80"/>
    </location>
</feature>
<evidence type="ECO:0000256" key="1">
    <source>
        <dbReference type="SAM" id="MobiDB-lite"/>
    </source>
</evidence>
<accession>A0A0T6LS40</accession>